<name>A0AAV5ST46_9BILA</name>
<comment type="caution">
    <text evidence="1">The sequence shown here is derived from an EMBL/GenBank/DDBJ whole genome shotgun (WGS) entry which is preliminary data.</text>
</comment>
<dbReference type="EMBL" id="BTSX01000002">
    <property type="protein sequence ID" value="GMS82701.1"/>
    <property type="molecule type" value="Genomic_DNA"/>
</dbReference>
<evidence type="ECO:0000313" key="1">
    <source>
        <dbReference type="EMBL" id="GMS82701.1"/>
    </source>
</evidence>
<dbReference type="AlphaFoldDB" id="A0AAV5ST46"/>
<dbReference type="Proteomes" id="UP001432027">
    <property type="component" value="Unassembled WGS sequence"/>
</dbReference>
<protein>
    <submittedName>
        <fullName evidence="1">Uncharacterized protein</fullName>
    </submittedName>
</protein>
<reference evidence="1" key="1">
    <citation type="submission" date="2023-10" db="EMBL/GenBank/DDBJ databases">
        <title>Genome assembly of Pristionchus species.</title>
        <authorList>
            <person name="Yoshida K."/>
            <person name="Sommer R.J."/>
        </authorList>
    </citation>
    <scope>NUCLEOTIDE SEQUENCE</scope>
    <source>
        <strain evidence="1">RS0144</strain>
    </source>
</reference>
<gene>
    <name evidence="1" type="ORF">PENTCL1PPCAC_4876</name>
</gene>
<feature type="non-terminal residue" evidence="1">
    <location>
        <position position="75"/>
    </location>
</feature>
<feature type="non-terminal residue" evidence="1">
    <location>
        <position position="1"/>
    </location>
</feature>
<sequence length="75" mass="8622">GLSPSHHQRVTPSYSLVQNREDYCDGGTRFESLIEKIYKDDEIDPFKNIINADYTDNISNACDENCCDHPLSKRE</sequence>
<organism evidence="1 2">
    <name type="scientific">Pristionchus entomophagus</name>
    <dbReference type="NCBI Taxonomy" id="358040"/>
    <lineage>
        <taxon>Eukaryota</taxon>
        <taxon>Metazoa</taxon>
        <taxon>Ecdysozoa</taxon>
        <taxon>Nematoda</taxon>
        <taxon>Chromadorea</taxon>
        <taxon>Rhabditida</taxon>
        <taxon>Rhabditina</taxon>
        <taxon>Diplogasteromorpha</taxon>
        <taxon>Diplogasteroidea</taxon>
        <taxon>Neodiplogasteridae</taxon>
        <taxon>Pristionchus</taxon>
    </lineage>
</organism>
<proteinExistence type="predicted"/>
<keyword evidence="2" id="KW-1185">Reference proteome</keyword>
<accession>A0AAV5ST46</accession>
<evidence type="ECO:0000313" key="2">
    <source>
        <dbReference type="Proteomes" id="UP001432027"/>
    </source>
</evidence>